<dbReference type="OrthoDB" id="1825624at2"/>
<dbReference type="EMBL" id="QOHO01000052">
    <property type="protein sequence ID" value="RFZ77822.1"/>
    <property type="molecule type" value="Genomic_DNA"/>
</dbReference>
<dbReference type="Proteomes" id="UP000260680">
    <property type="component" value="Unassembled WGS sequence"/>
</dbReference>
<evidence type="ECO:0000313" key="2">
    <source>
        <dbReference type="Proteomes" id="UP000260680"/>
    </source>
</evidence>
<dbReference type="InterPro" id="IPR045941">
    <property type="entry name" value="DUF6361"/>
</dbReference>
<proteinExistence type="predicted"/>
<name>A0A3E2NA21_9FIRM</name>
<evidence type="ECO:0000313" key="1">
    <source>
        <dbReference type="EMBL" id="RFZ77822.1"/>
    </source>
</evidence>
<accession>A0A3E2NA21</accession>
<sequence>MQLGWIDFSRSERNKIIQTLKMLEESTALDELGIGVVRDGYADILFPGISTLQTRAKYFVLLPYLFAMAERQSFKRSSEILPWMHRQEDLLVPTLIKNSEDTTGVIGLRAHKQGKSVKVKSSSIYWNGMRTFEILRDEHLSISNVCNIIYGKQLRRNSVEIKTEAKSGGTEGFDDETAGNENMPLFSSITPDYAIMTEAAIELTKTEAEYLYQKMTTAVGSRASLLAFMLREKCLFPSFQDINEEILPDDLRRSVELAKAFAHFISGAHTRYNVIFSNGEDADQTERYREWQGTFDFDGFHLSDVLSRINGNLLTNAFLKEFYEVSKAGNDQAVDRLIIQREKSIKRERAKLGKPQEYRYDKPVHDYLLNYRYGTAYTIVNDILRGLEG</sequence>
<organism evidence="1 2">
    <name type="scientific">Lacrimispora amygdalina</name>
    <dbReference type="NCBI Taxonomy" id="253257"/>
    <lineage>
        <taxon>Bacteria</taxon>
        <taxon>Bacillati</taxon>
        <taxon>Bacillota</taxon>
        <taxon>Clostridia</taxon>
        <taxon>Lachnospirales</taxon>
        <taxon>Lachnospiraceae</taxon>
        <taxon>Lacrimispora</taxon>
    </lineage>
</organism>
<dbReference type="AlphaFoldDB" id="A0A3E2NA21"/>
<comment type="caution">
    <text evidence="1">The sequence shown here is derived from an EMBL/GenBank/DDBJ whole genome shotgun (WGS) entry which is preliminary data.</text>
</comment>
<gene>
    <name evidence="1" type="ORF">DS742_16350</name>
</gene>
<protein>
    <submittedName>
        <fullName evidence="1">Uncharacterized protein</fullName>
    </submittedName>
</protein>
<dbReference type="RefSeq" id="WP_117418053.1">
    <property type="nucleotide sequence ID" value="NZ_QOHO01000052.1"/>
</dbReference>
<reference evidence="1 2" key="1">
    <citation type="submission" date="2018-07" db="EMBL/GenBank/DDBJ databases">
        <title>New species, Clostridium PI-S10-A1B.</title>
        <authorList>
            <person name="Krishna G."/>
            <person name="Summeta K."/>
            <person name="Shikha S."/>
            <person name="Prabhu P.B."/>
            <person name="Suresh K."/>
        </authorList>
    </citation>
    <scope>NUCLEOTIDE SEQUENCE [LARGE SCALE GENOMIC DNA]</scope>
    <source>
        <strain evidence="1 2">PI-S10-A1B</strain>
    </source>
</reference>
<dbReference type="Pfam" id="PF19888">
    <property type="entry name" value="DUF6361"/>
    <property type="match status" value="1"/>
</dbReference>